<keyword evidence="2" id="KW-1185">Reference proteome</keyword>
<dbReference type="Proteomes" id="UP000694411">
    <property type="component" value="Chromosome 2"/>
</dbReference>
<proteinExistence type="predicted"/>
<protein>
    <submittedName>
        <fullName evidence="1">Uncharacterized protein</fullName>
    </submittedName>
</protein>
<dbReference type="Ensembl" id="ENSTGET00000032557.1">
    <property type="protein sequence ID" value="ENSTGEP00000027300.1"/>
    <property type="gene ID" value="ENSTGEG00000022040.1"/>
</dbReference>
<organism evidence="1 2">
    <name type="scientific">Theropithecus gelada</name>
    <name type="common">Gelada baboon</name>
    <dbReference type="NCBI Taxonomy" id="9565"/>
    <lineage>
        <taxon>Eukaryota</taxon>
        <taxon>Metazoa</taxon>
        <taxon>Chordata</taxon>
        <taxon>Craniata</taxon>
        <taxon>Vertebrata</taxon>
        <taxon>Euteleostomi</taxon>
        <taxon>Mammalia</taxon>
        <taxon>Eutheria</taxon>
        <taxon>Euarchontoglires</taxon>
        <taxon>Primates</taxon>
        <taxon>Haplorrhini</taxon>
        <taxon>Catarrhini</taxon>
        <taxon>Cercopithecidae</taxon>
        <taxon>Cercopithecinae</taxon>
        <taxon>Theropithecus</taxon>
    </lineage>
</organism>
<accession>A0A8D2FVQ9</accession>
<name>A0A8D2FVQ9_THEGE</name>
<evidence type="ECO:0000313" key="1">
    <source>
        <dbReference type="Ensembl" id="ENSTGEP00000027300.1"/>
    </source>
</evidence>
<sequence>MLSFPGCPGRERLEDVAFLSGPLYVTIDGAYRCYILNRFEFVKKCVCVFWNWAKDKIKQSFLFFFFLNC</sequence>
<dbReference type="AlphaFoldDB" id="A0A8D2FVQ9"/>
<reference evidence="1" key="1">
    <citation type="submission" date="2018-05" db="EMBL/GenBank/DDBJ databases">
        <title>Whole genome of Theropithecus gelada.</title>
        <authorList>
            <person name="Chiou K.L."/>
            <person name="Snyder-Mackler N."/>
        </authorList>
    </citation>
    <scope>NUCLEOTIDE SEQUENCE [LARGE SCALE GENOMIC DNA]</scope>
</reference>
<reference evidence="1" key="2">
    <citation type="submission" date="2025-08" db="UniProtKB">
        <authorList>
            <consortium name="Ensembl"/>
        </authorList>
    </citation>
    <scope>IDENTIFICATION</scope>
</reference>
<evidence type="ECO:0000313" key="2">
    <source>
        <dbReference type="Proteomes" id="UP000694411"/>
    </source>
</evidence>
<reference evidence="1" key="3">
    <citation type="submission" date="2025-09" db="UniProtKB">
        <authorList>
            <consortium name="Ensembl"/>
        </authorList>
    </citation>
    <scope>IDENTIFICATION</scope>
</reference>